<name>A0A6G1BMN5_9ORYZ</name>
<dbReference type="EMBL" id="SPHZ02000012">
    <property type="protein sequence ID" value="KAF0889298.1"/>
    <property type="molecule type" value="Genomic_DNA"/>
</dbReference>
<sequence>MSFDCKLAYRVDHVCPCCLLVHMLQGFMPRSDSHRRENGHGCIVVPREGLRISLASDRRNRWDYLPDHPLNSHHCLANRAQCGSLQRAPRPPEETPRSGAPSAEEDAEGIAAAWPYCRR</sequence>
<keyword evidence="3" id="KW-1185">Reference proteome</keyword>
<protein>
    <submittedName>
        <fullName evidence="2">Uncharacterized protein</fullName>
    </submittedName>
</protein>
<reference evidence="2 3" key="1">
    <citation type="submission" date="2019-11" db="EMBL/GenBank/DDBJ databases">
        <title>Whole genome sequence of Oryza granulata.</title>
        <authorList>
            <person name="Li W."/>
        </authorList>
    </citation>
    <scope>NUCLEOTIDE SEQUENCE [LARGE SCALE GENOMIC DNA]</scope>
    <source>
        <strain evidence="3">cv. Menghai</strain>
        <tissue evidence="2">Leaf</tissue>
    </source>
</reference>
<organism evidence="2 3">
    <name type="scientific">Oryza meyeriana var. granulata</name>
    <dbReference type="NCBI Taxonomy" id="110450"/>
    <lineage>
        <taxon>Eukaryota</taxon>
        <taxon>Viridiplantae</taxon>
        <taxon>Streptophyta</taxon>
        <taxon>Embryophyta</taxon>
        <taxon>Tracheophyta</taxon>
        <taxon>Spermatophyta</taxon>
        <taxon>Magnoliopsida</taxon>
        <taxon>Liliopsida</taxon>
        <taxon>Poales</taxon>
        <taxon>Poaceae</taxon>
        <taxon>BOP clade</taxon>
        <taxon>Oryzoideae</taxon>
        <taxon>Oryzeae</taxon>
        <taxon>Oryzinae</taxon>
        <taxon>Oryza</taxon>
        <taxon>Oryza meyeriana</taxon>
    </lineage>
</organism>
<evidence type="ECO:0000313" key="3">
    <source>
        <dbReference type="Proteomes" id="UP000479710"/>
    </source>
</evidence>
<evidence type="ECO:0000313" key="2">
    <source>
        <dbReference type="EMBL" id="KAF0889298.1"/>
    </source>
</evidence>
<evidence type="ECO:0000256" key="1">
    <source>
        <dbReference type="SAM" id="MobiDB-lite"/>
    </source>
</evidence>
<proteinExistence type="predicted"/>
<comment type="caution">
    <text evidence="2">The sequence shown here is derived from an EMBL/GenBank/DDBJ whole genome shotgun (WGS) entry which is preliminary data.</text>
</comment>
<gene>
    <name evidence="2" type="ORF">E2562_022848</name>
</gene>
<accession>A0A6G1BMN5</accession>
<dbReference type="Proteomes" id="UP000479710">
    <property type="component" value="Unassembled WGS sequence"/>
</dbReference>
<feature type="region of interest" description="Disordered" evidence="1">
    <location>
        <begin position="84"/>
        <end position="119"/>
    </location>
</feature>
<dbReference type="AlphaFoldDB" id="A0A6G1BMN5"/>